<dbReference type="PANTHER" id="PTHR30121:SF6">
    <property type="entry name" value="SLR6007 PROTEIN"/>
    <property type="match status" value="1"/>
</dbReference>
<dbReference type="Gene3D" id="3.40.50.300">
    <property type="entry name" value="P-loop containing nucleotide triphosphate hydrolases"/>
    <property type="match status" value="1"/>
</dbReference>
<evidence type="ECO:0008006" key="3">
    <source>
        <dbReference type="Google" id="ProtNLM"/>
    </source>
</evidence>
<dbReference type="Gene3D" id="6.10.140.2170">
    <property type="match status" value="1"/>
</dbReference>
<dbReference type="RefSeq" id="WP_074731756.1">
    <property type="nucleotide sequence ID" value="NZ_FNYK01000015.1"/>
</dbReference>
<dbReference type="eggNOG" id="COG3451">
    <property type="taxonomic scope" value="Bacteria"/>
</dbReference>
<dbReference type="Proteomes" id="UP000183028">
    <property type="component" value="Unassembled WGS sequence"/>
</dbReference>
<dbReference type="Gene3D" id="1.10.8.730">
    <property type="match status" value="1"/>
</dbReference>
<dbReference type="PANTHER" id="PTHR30121">
    <property type="entry name" value="UNCHARACTERIZED PROTEIN YJGR-RELATED"/>
    <property type="match status" value="1"/>
</dbReference>
<protein>
    <recommendedName>
        <fullName evidence="3">AAA-like domain-containing protein</fullName>
    </recommendedName>
</protein>
<dbReference type="AlphaFoldDB" id="A0A1H6SF54"/>
<dbReference type="EMBL" id="FNYK01000015">
    <property type="protein sequence ID" value="SEI66569.1"/>
    <property type="molecule type" value="Genomic_DNA"/>
</dbReference>
<organism evidence="1 2">
    <name type="scientific">Sharpea azabuensis</name>
    <dbReference type="NCBI Taxonomy" id="322505"/>
    <lineage>
        <taxon>Bacteria</taxon>
        <taxon>Bacillati</taxon>
        <taxon>Bacillota</taxon>
        <taxon>Erysipelotrichia</taxon>
        <taxon>Erysipelotrichales</taxon>
        <taxon>Coprobacillaceae</taxon>
        <taxon>Sharpea</taxon>
    </lineage>
</organism>
<dbReference type="InterPro" id="IPR051162">
    <property type="entry name" value="T4SS_component"/>
</dbReference>
<gene>
    <name evidence="1" type="ORF">SAMN04487834_101537</name>
</gene>
<name>A0A1H6SF54_9FIRM</name>
<sequence>MNKKARRTTVAPVCFIEHTGELIIGDKYIKVMSFWGYPTMFTEGFLAPLIGGQHYYVDMLTEQTDLDYASVLKGERNDIQEKLSKSTDPSEIEELSQRREALDEFIQENVRMKSSTINCICQLYIKADTREELNEYVKEVKNTFGSSAVGISLRCISLLQQGLFRKNTPLFINHGLRKEPDYLNGQPMSSQTVAGLWPWIFDTLDDPQGTLIAREMTSGGKIIFDQFFYRNNPALAKEMNRPNGNMVIIGRSGTGKTTTMNLLIHGHIINHRKIVWLDPENKNETLCRYVHGNYVALGLDGNIINIFDLKPLSTDSDQKESKEIKYSNNAAIMQVIEEIKITFSLLWPNISDDAMAMIGEIVVRTYESVGISTEGTFEHLSVENYPTFTNFTATIKRMIEDMKRSGSKEHERELQALKELEMRMRSITGSNGVEGEYGKYFDGTTTIASDSLESTGMIAIGTKHLFNVTPNLKNALLRMVFNYAWSLCLGHEEMPTVFVNDEQHMFIEEPSLASILAVFQRRARKYNTVTLSGTQEVVEYTNPQILKDGKAIFNNACYQVYMNLTKDAITDLGKLISLSDGEMETLEQLRPWQGIFVCGNKRIPVEFLATERELSLM</sequence>
<accession>A0A1H6SF54</accession>
<dbReference type="OrthoDB" id="9804380at2"/>
<dbReference type="SUPFAM" id="SSF52540">
    <property type="entry name" value="P-loop containing nucleoside triphosphate hydrolases"/>
    <property type="match status" value="1"/>
</dbReference>
<reference evidence="2" key="1">
    <citation type="submission" date="2016-10" db="EMBL/GenBank/DDBJ databases">
        <authorList>
            <person name="Varghese N."/>
        </authorList>
    </citation>
    <scope>NUCLEOTIDE SEQUENCE [LARGE SCALE GENOMIC DNA]</scope>
    <source>
        <strain evidence="2">DSM 20406</strain>
    </source>
</reference>
<evidence type="ECO:0000313" key="1">
    <source>
        <dbReference type="EMBL" id="SEI66569.1"/>
    </source>
</evidence>
<evidence type="ECO:0000313" key="2">
    <source>
        <dbReference type="Proteomes" id="UP000183028"/>
    </source>
</evidence>
<keyword evidence="2" id="KW-1185">Reference proteome</keyword>
<dbReference type="InterPro" id="IPR027417">
    <property type="entry name" value="P-loop_NTPase"/>
</dbReference>
<proteinExistence type="predicted"/>